<dbReference type="RefSeq" id="WP_336498529.1">
    <property type="nucleotide sequence ID" value="NZ_JBAWSY010000013.1"/>
</dbReference>
<keyword evidence="3" id="KW-1185">Reference proteome</keyword>
<name>A0ABU8F7H5_9BACI</name>
<evidence type="ECO:0000313" key="3">
    <source>
        <dbReference type="Proteomes" id="UP001364890"/>
    </source>
</evidence>
<organism evidence="2 3">
    <name type="scientific">Psychrobacillus mangrovi</name>
    <dbReference type="NCBI Taxonomy" id="3117745"/>
    <lineage>
        <taxon>Bacteria</taxon>
        <taxon>Bacillati</taxon>
        <taxon>Bacillota</taxon>
        <taxon>Bacilli</taxon>
        <taxon>Bacillales</taxon>
        <taxon>Bacillaceae</taxon>
        <taxon>Psychrobacillus</taxon>
    </lineage>
</organism>
<protein>
    <submittedName>
        <fullName evidence="2">Uncharacterized protein</fullName>
    </submittedName>
</protein>
<accession>A0ABU8F7H5</accession>
<keyword evidence="1" id="KW-1133">Transmembrane helix</keyword>
<keyword evidence="1" id="KW-0812">Transmembrane</keyword>
<feature type="transmembrane region" description="Helical" evidence="1">
    <location>
        <begin position="7"/>
        <end position="27"/>
    </location>
</feature>
<proteinExistence type="predicted"/>
<gene>
    <name evidence="2" type="ORF">WAX74_15170</name>
</gene>
<dbReference type="EMBL" id="JBAWSY010000013">
    <property type="protein sequence ID" value="MEI4770962.1"/>
    <property type="molecule type" value="Genomic_DNA"/>
</dbReference>
<keyword evidence="1" id="KW-0472">Membrane</keyword>
<sequence>MDKKKKIFIIAFVMGVISTAFVLPLLSALGVPSFDVVLTALFGEGNSWALVFSLMLILLITFGAGKAIKS</sequence>
<evidence type="ECO:0000313" key="2">
    <source>
        <dbReference type="EMBL" id="MEI4770962.1"/>
    </source>
</evidence>
<evidence type="ECO:0000256" key="1">
    <source>
        <dbReference type="SAM" id="Phobius"/>
    </source>
</evidence>
<dbReference type="Proteomes" id="UP001364890">
    <property type="component" value="Unassembled WGS sequence"/>
</dbReference>
<comment type="caution">
    <text evidence="2">The sequence shown here is derived from an EMBL/GenBank/DDBJ whole genome shotgun (WGS) entry which is preliminary data.</text>
</comment>
<reference evidence="2 3" key="1">
    <citation type="submission" date="2024-01" db="EMBL/GenBank/DDBJ databases">
        <title>Seven novel Bacillus-like species.</title>
        <authorList>
            <person name="Liu G."/>
        </authorList>
    </citation>
    <scope>NUCLEOTIDE SEQUENCE [LARGE SCALE GENOMIC DNA]</scope>
    <source>
        <strain evidence="2 3">FJAT-51614</strain>
    </source>
</reference>
<feature type="transmembrane region" description="Helical" evidence="1">
    <location>
        <begin position="47"/>
        <end position="68"/>
    </location>
</feature>